<feature type="domain" description="AAA+ ATPase" evidence="1">
    <location>
        <begin position="47"/>
        <end position="215"/>
    </location>
</feature>
<dbReference type="Proteomes" id="UP000245865">
    <property type="component" value="Unassembled WGS sequence"/>
</dbReference>
<dbReference type="SMART" id="SM00382">
    <property type="entry name" value="AAA"/>
    <property type="match status" value="1"/>
</dbReference>
<gene>
    <name evidence="2" type="ORF">DKP76_11630</name>
</gene>
<dbReference type="RefSeq" id="WP_109706838.1">
    <property type="nucleotide sequence ID" value="NZ_QGDB01000004.1"/>
</dbReference>
<dbReference type="SUPFAM" id="SSF52540">
    <property type="entry name" value="P-loop containing nucleoside triphosphate hydrolases"/>
    <property type="match status" value="1"/>
</dbReference>
<name>A0A316J684_9HYPH</name>
<reference evidence="2 3" key="1">
    <citation type="submission" date="2018-05" db="EMBL/GenBank/DDBJ databases">
        <title>Comparative genomic sequence analysis between strain HN4 and CCM 8460T (Falsochrobactrum ovis) will provide more evidence to prove that HN4 is a new species of Falsochrobactrum.</title>
        <authorList>
            <person name="Lyu W."/>
            <person name="Sun L."/>
            <person name="Yao L."/>
        </authorList>
    </citation>
    <scope>NUCLEOTIDE SEQUENCE [LARGE SCALE GENOMIC DNA]</scope>
    <source>
        <strain evidence="2 3">HN4</strain>
    </source>
</reference>
<dbReference type="Gene3D" id="3.40.50.300">
    <property type="entry name" value="P-loop containing nucleotide triphosphate hydrolases"/>
    <property type="match status" value="1"/>
</dbReference>
<accession>A0A316J684</accession>
<dbReference type="AlphaFoldDB" id="A0A316J684"/>
<dbReference type="InterPro" id="IPR027417">
    <property type="entry name" value="P-loop_NTPase"/>
</dbReference>
<proteinExistence type="predicted"/>
<dbReference type="PANTHER" id="PTHR34301:SF8">
    <property type="entry name" value="ATPASE DOMAIN-CONTAINING PROTEIN"/>
    <property type="match status" value="1"/>
</dbReference>
<dbReference type="EMBL" id="QGDB01000004">
    <property type="protein sequence ID" value="PWL17422.1"/>
    <property type="molecule type" value="Genomic_DNA"/>
</dbReference>
<sequence length="407" mass="44745">MANSNSFEALQFQVGSIFTPGSPVNERDLFAGRIKQIGSVADAVSQQGYHAVLYGERGVGKTSLANIIKDILPGSWIVPRVNCDGTDTFSSLWKKAFRDITFTTETHGIGFTGEKNLTVSSIVDGLPDVLTPDLVRNVLSQISRQALILIAFDEFDRLGDKNVAVLMADTLKGLSDYSIPVTVLLIGVADSVDGLVEGHQSIERAMIQIPMPRMSTDEIRQIVTKGLDRLNMSIEPSALSEIVGLSQGLPYITHLLALHSTKATITRRALSVSSADVEIGITEALSGWQQTTTKSYYDAVQSAQPGNIYKQVLLACALAETDDMGFFSASAVRTPLRTLTSRDYDIPNFAQHLKNFSEESRGSILLRTGETRRIRYRFASPLHRPFIIMKGFKDGLLTRQQMKQMQI</sequence>
<evidence type="ECO:0000313" key="3">
    <source>
        <dbReference type="Proteomes" id="UP000245865"/>
    </source>
</evidence>
<evidence type="ECO:0000313" key="2">
    <source>
        <dbReference type="EMBL" id="PWL17422.1"/>
    </source>
</evidence>
<comment type="caution">
    <text evidence="2">The sequence shown here is derived from an EMBL/GenBank/DDBJ whole genome shotgun (WGS) entry which is preliminary data.</text>
</comment>
<dbReference type="OrthoDB" id="7209686at2"/>
<dbReference type="InterPro" id="IPR049052">
    <property type="entry name" value="nSTAND1"/>
</dbReference>
<organism evidence="2 3">
    <name type="scientific">Falsochrobactrum shanghaiense</name>
    <dbReference type="NCBI Taxonomy" id="2201899"/>
    <lineage>
        <taxon>Bacteria</taxon>
        <taxon>Pseudomonadati</taxon>
        <taxon>Pseudomonadota</taxon>
        <taxon>Alphaproteobacteria</taxon>
        <taxon>Hyphomicrobiales</taxon>
        <taxon>Brucellaceae</taxon>
        <taxon>Falsochrobactrum</taxon>
    </lineage>
</organism>
<dbReference type="InterPro" id="IPR003593">
    <property type="entry name" value="AAA+_ATPase"/>
</dbReference>
<protein>
    <recommendedName>
        <fullName evidence="1">AAA+ ATPase domain-containing protein</fullName>
    </recommendedName>
</protein>
<keyword evidence="3" id="KW-1185">Reference proteome</keyword>
<dbReference type="PANTHER" id="PTHR34301">
    <property type="entry name" value="DNA-BINDING PROTEIN-RELATED"/>
    <property type="match status" value="1"/>
</dbReference>
<evidence type="ECO:0000259" key="1">
    <source>
        <dbReference type="SMART" id="SM00382"/>
    </source>
</evidence>
<dbReference type="Pfam" id="PF20703">
    <property type="entry name" value="nSTAND1"/>
    <property type="match status" value="1"/>
</dbReference>